<keyword evidence="2" id="KW-1185">Reference proteome</keyword>
<proteinExistence type="predicted"/>
<organism evidence="1 2">
    <name type="scientific">Methylosinus sporium</name>
    <dbReference type="NCBI Taxonomy" id="428"/>
    <lineage>
        <taxon>Bacteria</taxon>
        <taxon>Pseudomonadati</taxon>
        <taxon>Pseudomonadota</taxon>
        <taxon>Alphaproteobacteria</taxon>
        <taxon>Hyphomicrobiales</taxon>
        <taxon>Methylocystaceae</taxon>
        <taxon>Methylosinus</taxon>
    </lineage>
</organism>
<reference evidence="1 2" key="1">
    <citation type="journal article" date="2018" name="Appl. Microbiol. Biotechnol.">
        <title>Co-cultivation of the strictly anaerobic methanogen Methanosarcina barkeri with aerobic methanotrophs in an oxygen-limited membrane bioreactor.</title>
        <authorList>
            <person name="In 't Zandt M.H."/>
            <person name="van den Bosch T.J.M."/>
            <person name="Rijkers R."/>
            <person name="van Kessel M.A.H.J."/>
            <person name="Jetten M.S.M."/>
            <person name="Welte C.U."/>
        </authorList>
    </citation>
    <scope>NUCLEOTIDE SEQUENCE [LARGE SCALE GENOMIC DNA]</scope>
    <source>
        <strain evidence="1 2">DSM 17706</strain>
    </source>
</reference>
<evidence type="ECO:0008006" key="3">
    <source>
        <dbReference type="Google" id="ProtNLM"/>
    </source>
</evidence>
<dbReference type="AlphaFoldDB" id="A0A2U1SNL8"/>
<comment type="caution">
    <text evidence="1">The sequence shown here is derived from an EMBL/GenBank/DDBJ whole genome shotgun (WGS) entry which is preliminary data.</text>
</comment>
<protein>
    <recommendedName>
        <fullName evidence="3">DUF306 domain-containing protein</fullName>
    </recommendedName>
</protein>
<name>A0A2U1SNL8_METSR</name>
<dbReference type="RefSeq" id="WP_108917897.1">
    <property type="nucleotide sequence ID" value="NZ_BGJY01000007.1"/>
</dbReference>
<dbReference type="EMBL" id="PUIV01000025">
    <property type="protein sequence ID" value="PWB93211.1"/>
    <property type="molecule type" value="Genomic_DNA"/>
</dbReference>
<dbReference type="OrthoDB" id="8447268at2"/>
<evidence type="ECO:0000313" key="1">
    <source>
        <dbReference type="EMBL" id="PWB93211.1"/>
    </source>
</evidence>
<sequence>MSEPAFLDVRVLALWRDDRTECPLTLDLRIDAHSRRVISHWETFGACDLSGGKCRPFVLRRDGALDFGMCAAEAWRTDLRSVAIKVGERFTVHWNEHDFGVYEIVKVASLGAKS</sequence>
<evidence type="ECO:0000313" key="2">
    <source>
        <dbReference type="Proteomes" id="UP000245137"/>
    </source>
</evidence>
<accession>A0A2U1SNL8</accession>
<dbReference type="Proteomes" id="UP000245137">
    <property type="component" value="Unassembled WGS sequence"/>
</dbReference>
<gene>
    <name evidence="1" type="ORF">C5689_14035</name>
</gene>